<evidence type="ECO:0000313" key="2">
    <source>
        <dbReference type="Proteomes" id="UP000664132"/>
    </source>
</evidence>
<dbReference type="EMBL" id="JAFJYH010000234">
    <property type="protein sequence ID" value="KAG4415145.1"/>
    <property type="molecule type" value="Genomic_DNA"/>
</dbReference>
<accession>A0A8H7T9V1</accession>
<keyword evidence="2" id="KW-1185">Reference proteome</keyword>
<reference evidence="1" key="1">
    <citation type="submission" date="2021-02" db="EMBL/GenBank/DDBJ databases">
        <title>Genome sequence Cadophora malorum strain M34.</title>
        <authorList>
            <person name="Stefanovic E."/>
            <person name="Vu D."/>
            <person name="Scully C."/>
            <person name="Dijksterhuis J."/>
            <person name="Roader J."/>
            <person name="Houbraken J."/>
        </authorList>
    </citation>
    <scope>NUCLEOTIDE SEQUENCE</scope>
    <source>
        <strain evidence="1">M34</strain>
    </source>
</reference>
<name>A0A8H7T9V1_9HELO</name>
<proteinExistence type="predicted"/>
<dbReference type="Proteomes" id="UP000664132">
    <property type="component" value="Unassembled WGS sequence"/>
</dbReference>
<dbReference type="AlphaFoldDB" id="A0A8H7T9V1"/>
<organism evidence="1 2">
    <name type="scientific">Cadophora malorum</name>
    <dbReference type="NCBI Taxonomy" id="108018"/>
    <lineage>
        <taxon>Eukaryota</taxon>
        <taxon>Fungi</taxon>
        <taxon>Dikarya</taxon>
        <taxon>Ascomycota</taxon>
        <taxon>Pezizomycotina</taxon>
        <taxon>Leotiomycetes</taxon>
        <taxon>Helotiales</taxon>
        <taxon>Ploettnerulaceae</taxon>
        <taxon>Cadophora</taxon>
    </lineage>
</organism>
<evidence type="ECO:0000313" key="1">
    <source>
        <dbReference type="EMBL" id="KAG4415145.1"/>
    </source>
</evidence>
<protein>
    <submittedName>
        <fullName evidence="1">Uncharacterized protein</fullName>
    </submittedName>
</protein>
<comment type="caution">
    <text evidence="1">The sequence shown here is derived from an EMBL/GenBank/DDBJ whole genome shotgun (WGS) entry which is preliminary data.</text>
</comment>
<dbReference type="OrthoDB" id="3450835at2759"/>
<gene>
    <name evidence="1" type="ORF">IFR04_011737</name>
</gene>
<sequence length="176" mass="20252">MPFLRRVRAILHIGKTDPEKFNFNECGKWLDMGSEGYITEGFIGNFTCPSCRTKINAYRSVEQNAITTIDYLRFEQTIENGSGRCVMQVPITFEKEFVAMKKGLLSQKTLGTPCACEVVKEKFFASCKCVGCGTTMNFYNQVKKCKDVGKLRWFLARKDDKTIEEKLRFEEYALEK</sequence>